<dbReference type="Proteomes" id="UP001369958">
    <property type="component" value="Chromosome"/>
</dbReference>
<organism evidence="3 4">
    <name type="scientific">Pelagibacterium nitratireducens</name>
    <dbReference type="NCBI Taxonomy" id="1046114"/>
    <lineage>
        <taxon>Bacteria</taxon>
        <taxon>Pseudomonadati</taxon>
        <taxon>Pseudomonadota</taxon>
        <taxon>Alphaproteobacteria</taxon>
        <taxon>Hyphomicrobiales</taxon>
        <taxon>Devosiaceae</taxon>
        <taxon>Pelagibacterium</taxon>
    </lineage>
</organism>
<keyword evidence="1" id="KW-0732">Signal</keyword>
<dbReference type="SUPFAM" id="SSF53474">
    <property type="entry name" value="alpha/beta-Hydrolases"/>
    <property type="match status" value="1"/>
</dbReference>
<dbReference type="RefSeq" id="WP_338607487.1">
    <property type="nucleotide sequence ID" value="NZ_CP146275.1"/>
</dbReference>
<proteinExistence type="predicted"/>
<feature type="domain" description="DUF6351" evidence="2">
    <location>
        <begin position="48"/>
        <end position="156"/>
    </location>
</feature>
<evidence type="ECO:0000313" key="3">
    <source>
        <dbReference type="EMBL" id="WWT32022.1"/>
    </source>
</evidence>
<dbReference type="InterPro" id="IPR045556">
    <property type="entry name" value="DUF6351"/>
</dbReference>
<evidence type="ECO:0000259" key="2">
    <source>
        <dbReference type="Pfam" id="PF19878"/>
    </source>
</evidence>
<name>A0ABZ2HWS4_9HYPH</name>
<sequence>MKYSHTAISVCALVVGASLALTAVSANELLEGVEHMTGTFDDGQEWQLSVPADWNGVLINDLDSVGNVENASDRATFFLENGYAYTGTRRHPDRGYNWDPQAESDNMVRVLDIFEENFDTPAHAIQFGCSGGGSVGLSVAEDHPGRFDGVISMHASTPVELANMRLDLSVALKALLDPDGDLPLIIEDGQQAEAEEAWLAALEQAQATPEGRARMALAAAVAQYPMWGSQNQPQAEKPDWDDPQSVQDTMVRAAVDGLRRAVTGRPMWDQPAGLMSWTTDVDYQQFYENANPMQREMVSQMYEAAGLGGEDAILADIEQINAFPRIAATEAGVEYFRSRTHSGNIGIPVLHISNIGDGGTPAAVMAGYEAKIEQQGTEDLYRQAFIDAAGHCTFNLAELAASVDTLVERLETGEWNTSPEAMNAAGEASGLGEARFLALDDNTGFRLPDPFNRAFFRDDEVPGLVAE</sequence>
<reference evidence="3 4" key="1">
    <citation type="submission" date="2024-02" db="EMBL/GenBank/DDBJ databases">
        <title>Complete genome sequence of Pelagibacterium nitratireducens ZH15.</title>
        <authorList>
            <person name="Zhao L.H."/>
        </authorList>
    </citation>
    <scope>NUCLEOTIDE SEQUENCE [LARGE SCALE GENOMIC DNA]</scope>
    <source>
        <strain evidence="3 4">ZH15</strain>
    </source>
</reference>
<protein>
    <submittedName>
        <fullName evidence="3">DUF6351 family protein</fullName>
    </submittedName>
</protein>
<accession>A0ABZ2HWS4</accession>
<evidence type="ECO:0000256" key="1">
    <source>
        <dbReference type="SAM" id="SignalP"/>
    </source>
</evidence>
<gene>
    <name evidence="3" type="ORF">V6617_13520</name>
</gene>
<feature type="chain" id="PRO_5045427978" evidence="1">
    <location>
        <begin position="27"/>
        <end position="467"/>
    </location>
</feature>
<dbReference type="InterPro" id="IPR029058">
    <property type="entry name" value="AB_hydrolase_fold"/>
</dbReference>
<evidence type="ECO:0000313" key="4">
    <source>
        <dbReference type="Proteomes" id="UP001369958"/>
    </source>
</evidence>
<dbReference type="EMBL" id="CP146275">
    <property type="protein sequence ID" value="WWT32022.1"/>
    <property type="molecule type" value="Genomic_DNA"/>
</dbReference>
<dbReference type="Gene3D" id="3.40.50.1820">
    <property type="entry name" value="alpha/beta hydrolase"/>
    <property type="match status" value="1"/>
</dbReference>
<keyword evidence="4" id="KW-1185">Reference proteome</keyword>
<dbReference type="Pfam" id="PF19878">
    <property type="entry name" value="DUF6351"/>
    <property type="match status" value="1"/>
</dbReference>
<feature type="signal peptide" evidence="1">
    <location>
        <begin position="1"/>
        <end position="26"/>
    </location>
</feature>